<dbReference type="WBParaSite" id="maker-uti_cns_0008597-snap-gene-0.2-mRNA-1">
    <property type="protein sequence ID" value="maker-uti_cns_0008597-snap-gene-0.2-mRNA-1"/>
    <property type="gene ID" value="maker-uti_cns_0008597-snap-gene-0.2"/>
</dbReference>
<dbReference type="WBParaSite" id="maker-uti_cns_0010496-snap-gene-0.4-mRNA-1">
    <property type="protein sequence ID" value="maker-uti_cns_0010496-snap-gene-0.4-mRNA-1"/>
    <property type="gene ID" value="maker-uti_cns_0010496-snap-gene-0.4"/>
</dbReference>
<evidence type="ECO:0000256" key="1">
    <source>
        <dbReference type="SAM" id="SignalP"/>
    </source>
</evidence>
<dbReference type="AlphaFoldDB" id="A0A1I8HXY8"/>
<dbReference type="Proteomes" id="UP000095280">
    <property type="component" value="Unplaced"/>
</dbReference>
<feature type="signal peptide" evidence="1">
    <location>
        <begin position="1"/>
        <end position="26"/>
    </location>
</feature>
<accession>A0A1I8HXY8</accession>
<keyword evidence="1" id="KW-0732">Signal</keyword>
<evidence type="ECO:0000313" key="4">
    <source>
        <dbReference type="WBParaSite" id="maker-uti_cns_0010496-snap-gene-0.4-mRNA-1"/>
    </source>
</evidence>
<dbReference type="PROSITE" id="PS51257">
    <property type="entry name" value="PROKAR_LIPOPROTEIN"/>
    <property type="match status" value="1"/>
</dbReference>
<evidence type="ECO:0000313" key="2">
    <source>
        <dbReference type="Proteomes" id="UP000095280"/>
    </source>
</evidence>
<proteinExistence type="predicted"/>
<dbReference type="WBParaSite" id="maker-uti_cns_0012608-snap-gene-0.2-mRNA-1">
    <property type="protein sequence ID" value="maker-uti_cns_0012608-snap-gene-0.2-mRNA-1"/>
    <property type="gene ID" value="maker-uti_cns_0012608-snap-gene-0.2"/>
</dbReference>
<sequence>MCNLGGRLLFLTAVASAACLIGLASADPRSAMEYQLERYIKPCALHGRRCPPDDSIGNLDKMEREIPDLLSEFRARDLNQPMPGDCNCSRESCVRACWYELTKAIILSDYQGFLSERRRRSHRK</sequence>
<evidence type="ECO:0000313" key="3">
    <source>
        <dbReference type="WBParaSite" id="maker-uti_cns_0008597-snap-gene-0.2-mRNA-1"/>
    </source>
</evidence>
<organism evidence="2 3">
    <name type="scientific">Macrostomum lignano</name>
    <dbReference type="NCBI Taxonomy" id="282301"/>
    <lineage>
        <taxon>Eukaryota</taxon>
        <taxon>Metazoa</taxon>
        <taxon>Spiralia</taxon>
        <taxon>Lophotrochozoa</taxon>
        <taxon>Platyhelminthes</taxon>
        <taxon>Rhabditophora</taxon>
        <taxon>Macrostomorpha</taxon>
        <taxon>Macrostomida</taxon>
        <taxon>Macrostomidae</taxon>
        <taxon>Macrostomum</taxon>
    </lineage>
</organism>
<feature type="chain" id="PRO_5011395096" evidence="1">
    <location>
        <begin position="27"/>
        <end position="124"/>
    </location>
</feature>
<protein>
    <submittedName>
        <fullName evidence="3 4">IlGF domain-containing protein</fullName>
    </submittedName>
</protein>
<reference evidence="3 4" key="1">
    <citation type="submission" date="2016-11" db="UniProtKB">
        <authorList>
            <consortium name="WormBaseParasite"/>
        </authorList>
    </citation>
    <scope>IDENTIFICATION</scope>
</reference>
<keyword evidence="2" id="KW-1185">Reference proteome</keyword>
<name>A0A1I8HXY8_9PLAT</name>